<dbReference type="InterPro" id="IPR003593">
    <property type="entry name" value="AAA+_ATPase"/>
</dbReference>
<keyword evidence="3" id="KW-0067">ATP-binding</keyword>
<sequence>MEAERYLDNLIAEGFLKKCSDIHFHPTNNDIEVFFRVDGLLKRDHTLKREDALKVYSRIKVLSNLDITRNRHPQQGSFKLEGKQSVDVRVSTINTVWGEKLVLRLFPYSPEFSTFEALGMEAFQISEINKLLNIRGGLILVCGPTGSGKTTTLYTMANQLYDESVNIVTIEDPVEYKVPHFTQIDVAEELGLDFSPLLTSVLRQDPDIIIIGEVRNAKTAQIAIRAALTGHTVLASVHTEDTLSSIDRFINLDVNPAIFAEAFRGALAQRLIRIKSRDDEYRGRTGIFEVLLKDENLKSYILKRDQKAVSKVREKLFCLKQAAHSKKCQNITDKKEINRVLGVFKNEGKASN</sequence>
<dbReference type="Gene3D" id="3.30.450.90">
    <property type="match status" value="1"/>
</dbReference>
<organism evidence="5">
    <name type="scientific">Proteinivorax hydrogeniformans</name>
    <dbReference type="NCBI Taxonomy" id="1826727"/>
    <lineage>
        <taxon>Bacteria</taxon>
        <taxon>Bacillati</taxon>
        <taxon>Bacillota</taxon>
        <taxon>Clostridia</taxon>
        <taxon>Eubacteriales</taxon>
        <taxon>Proteinivoracaceae</taxon>
        <taxon>Proteinivorax</taxon>
    </lineage>
</organism>
<feature type="domain" description="AAA+ ATPase" evidence="4">
    <location>
        <begin position="135"/>
        <end position="273"/>
    </location>
</feature>
<dbReference type="SUPFAM" id="SSF52540">
    <property type="entry name" value="P-loop containing nucleoside triphosphate hydrolases"/>
    <property type="match status" value="1"/>
</dbReference>
<dbReference type="EMBL" id="CP159485">
    <property type="protein sequence ID" value="XCI27965.1"/>
    <property type="molecule type" value="Genomic_DNA"/>
</dbReference>
<reference evidence="5" key="2">
    <citation type="submission" date="2024-06" db="EMBL/GenBank/DDBJ databases">
        <authorList>
            <person name="Petrova K.O."/>
            <person name="Toshchakov S.V."/>
            <person name="Boltjanskaja Y.V."/>
            <person name="Kevbrin V.V."/>
        </authorList>
    </citation>
    <scope>NUCLEOTIDE SEQUENCE</scope>
    <source>
        <strain evidence="5">Z-710</strain>
    </source>
</reference>
<protein>
    <submittedName>
        <fullName evidence="5">ATPase, T2SS/T4P/T4SS family</fullName>
    </submittedName>
</protein>
<dbReference type="Gene3D" id="3.40.50.300">
    <property type="entry name" value="P-loop containing nucleotide triphosphate hydrolases"/>
    <property type="match status" value="1"/>
</dbReference>
<dbReference type="PANTHER" id="PTHR30258:SF2">
    <property type="entry name" value="COMG OPERON PROTEIN 1"/>
    <property type="match status" value="1"/>
</dbReference>
<evidence type="ECO:0000256" key="1">
    <source>
        <dbReference type="ARBA" id="ARBA00006611"/>
    </source>
</evidence>
<dbReference type="PANTHER" id="PTHR30258">
    <property type="entry name" value="TYPE II SECRETION SYSTEM PROTEIN GSPE-RELATED"/>
    <property type="match status" value="1"/>
</dbReference>
<dbReference type="InterPro" id="IPR001482">
    <property type="entry name" value="T2SS/T4SS_dom"/>
</dbReference>
<dbReference type="AlphaFoldDB" id="A0AAU8HQZ3"/>
<reference evidence="5" key="1">
    <citation type="journal article" date="2018" name="Antonie Van Leeuwenhoek">
        <title>Proteinivorax hydrogeniformans sp. nov., an anaerobic, haloalkaliphilic bacterium fermenting proteinaceous compounds with high hydrogen production.</title>
        <authorList>
            <person name="Boltyanskaya Y."/>
            <person name="Detkova E."/>
            <person name="Pimenov N."/>
            <person name="Kevbrin V."/>
        </authorList>
    </citation>
    <scope>NUCLEOTIDE SEQUENCE</scope>
    <source>
        <strain evidence="5">Z-710</strain>
    </source>
</reference>
<name>A0AAU8HQZ3_9FIRM</name>
<gene>
    <name evidence="5" type="ORF">PRVXH_001895</name>
</gene>
<evidence type="ECO:0000313" key="5">
    <source>
        <dbReference type="EMBL" id="XCI27965.1"/>
    </source>
</evidence>
<dbReference type="SMART" id="SM00382">
    <property type="entry name" value="AAA"/>
    <property type="match status" value="1"/>
</dbReference>
<evidence type="ECO:0000259" key="4">
    <source>
        <dbReference type="SMART" id="SM00382"/>
    </source>
</evidence>
<dbReference type="GO" id="GO:0016887">
    <property type="term" value="F:ATP hydrolysis activity"/>
    <property type="evidence" value="ECO:0007669"/>
    <property type="project" value="TreeGrafter"/>
</dbReference>
<evidence type="ECO:0000256" key="2">
    <source>
        <dbReference type="ARBA" id="ARBA00022741"/>
    </source>
</evidence>
<dbReference type="RefSeq" id="WP_353892542.1">
    <property type="nucleotide sequence ID" value="NZ_CP159485.1"/>
</dbReference>
<dbReference type="GO" id="GO:0005886">
    <property type="term" value="C:plasma membrane"/>
    <property type="evidence" value="ECO:0007669"/>
    <property type="project" value="TreeGrafter"/>
</dbReference>
<proteinExistence type="inferred from homology"/>
<evidence type="ECO:0000256" key="3">
    <source>
        <dbReference type="ARBA" id="ARBA00022840"/>
    </source>
</evidence>
<accession>A0AAU8HQZ3</accession>
<keyword evidence="2" id="KW-0547">Nucleotide-binding</keyword>
<dbReference type="InterPro" id="IPR027417">
    <property type="entry name" value="P-loop_NTPase"/>
</dbReference>
<dbReference type="GO" id="GO:0005524">
    <property type="term" value="F:ATP binding"/>
    <property type="evidence" value="ECO:0007669"/>
    <property type="project" value="UniProtKB-KW"/>
</dbReference>
<dbReference type="CDD" id="cd01129">
    <property type="entry name" value="PulE-GspE-like"/>
    <property type="match status" value="1"/>
</dbReference>
<dbReference type="Pfam" id="PF00437">
    <property type="entry name" value="T2SSE"/>
    <property type="match status" value="1"/>
</dbReference>
<comment type="similarity">
    <text evidence="1">Belongs to the GSP E family.</text>
</comment>